<feature type="region of interest" description="Disordered" evidence="7">
    <location>
        <begin position="1164"/>
        <end position="1221"/>
    </location>
</feature>
<evidence type="ECO:0000256" key="5">
    <source>
        <dbReference type="ARBA" id="ARBA00022833"/>
    </source>
</evidence>
<feature type="compositionally biased region" description="Low complexity" evidence="7">
    <location>
        <begin position="1106"/>
        <end position="1116"/>
    </location>
</feature>
<dbReference type="EC" id="1.14.11.66" evidence="2"/>
<feature type="compositionally biased region" description="Gly residues" evidence="7">
    <location>
        <begin position="1517"/>
        <end position="1526"/>
    </location>
</feature>
<dbReference type="InterPro" id="IPR034732">
    <property type="entry name" value="EPHD"/>
</dbReference>
<feature type="region of interest" description="Disordered" evidence="7">
    <location>
        <begin position="525"/>
        <end position="582"/>
    </location>
</feature>
<comment type="similarity">
    <text evidence="1">Belongs to the JHDM3 histone demethylase family.</text>
</comment>
<feature type="domain" description="JmjC" evidence="9">
    <location>
        <begin position="345"/>
        <end position="508"/>
    </location>
</feature>
<evidence type="ECO:0000256" key="3">
    <source>
        <dbReference type="ARBA" id="ARBA00022723"/>
    </source>
</evidence>
<dbReference type="Pfam" id="PF02373">
    <property type="entry name" value="JmjC"/>
    <property type="match status" value="1"/>
</dbReference>
<feature type="compositionally biased region" description="Basic and acidic residues" evidence="7">
    <location>
        <begin position="164"/>
        <end position="178"/>
    </location>
</feature>
<dbReference type="OrthoDB" id="9547406at2759"/>
<feature type="region of interest" description="Disordered" evidence="7">
    <location>
        <begin position="945"/>
        <end position="1116"/>
    </location>
</feature>
<feature type="compositionally biased region" description="Polar residues" evidence="7">
    <location>
        <begin position="131"/>
        <end position="146"/>
    </location>
</feature>
<dbReference type="PANTHER" id="PTHR10694">
    <property type="entry name" value="LYSINE-SPECIFIC DEMETHYLASE"/>
    <property type="match status" value="1"/>
</dbReference>
<dbReference type="RefSeq" id="XP_020125339.1">
    <property type="nucleotide sequence ID" value="XM_020279987.1"/>
</dbReference>
<feature type="compositionally biased region" description="Pro residues" evidence="7">
    <location>
        <begin position="1385"/>
        <end position="1401"/>
    </location>
</feature>
<feature type="region of interest" description="Disordered" evidence="7">
    <location>
        <begin position="1262"/>
        <end position="1454"/>
    </location>
</feature>
<feature type="compositionally biased region" description="Low complexity" evidence="7">
    <location>
        <begin position="1076"/>
        <end position="1090"/>
    </location>
</feature>
<feature type="compositionally biased region" description="Low complexity" evidence="7">
    <location>
        <begin position="1168"/>
        <end position="1178"/>
    </location>
</feature>
<evidence type="ECO:0000259" key="10">
    <source>
        <dbReference type="PROSITE" id="PS51805"/>
    </source>
</evidence>
<name>A0A1J9RKM8_9PEZI</name>
<dbReference type="CDD" id="cd15571">
    <property type="entry name" value="ePHD"/>
    <property type="match status" value="1"/>
</dbReference>
<organism evidence="11 12">
    <name type="scientific">Diplodia corticola</name>
    <dbReference type="NCBI Taxonomy" id="236234"/>
    <lineage>
        <taxon>Eukaryota</taxon>
        <taxon>Fungi</taxon>
        <taxon>Dikarya</taxon>
        <taxon>Ascomycota</taxon>
        <taxon>Pezizomycotina</taxon>
        <taxon>Dothideomycetes</taxon>
        <taxon>Dothideomycetes incertae sedis</taxon>
        <taxon>Botryosphaeriales</taxon>
        <taxon>Botryosphaeriaceae</taxon>
        <taxon>Diplodia</taxon>
    </lineage>
</organism>
<dbReference type="Pfam" id="PF13832">
    <property type="entry name" value="zf-HC5HC2H_2"/>
    <property type="match status" value="1"/>
</dbReference>
<feature type="compositionally biased region" description="Acidic residues" evidence="7">
    <location>
        <begin position="48"/>
        <end position="61"/>
    </location>
</feature>
<sequence length="1534" mass="168501">MEDLPVPDAPNAPADGAAKQSDQKAALTPPTSEDMDRGKREGSSSELSELELDDEEDIGEIEPDHYWGDGNIPVFKPTMDQFRSFKKFIDKIDKYGMKSGIAKVIPPKEWRDSLPNLDEAVKKIKVKNPITQDFSGSRGQYTQQNVEKQRSYNLPEWKALTNQWEHRPPAKRGERRGDVPAPTRTRTTRNREASVATPPTEPGVKRTRGRPRKNPPKEVKKEVEEDSSVIESVEHVETQPPTPSSPPDEPTAVNKKVANLQKAAGDGSPKPRGRQPKSISSRRKHNRGETTDDVDEQAFSNFDYHLEGVEEFTPERCAELEQNYWKTINFGQPMYGADMPGSLFDESTTSWNVAKLENLLDVLGTKVPGVNTAYLYLGMWKATFAWHLEDVDLYSINYIHFGAPKQWYSISQEDARKFENAMKSVWPNDAKNCSQFLRHKTYLISPQRLESEFGIKVNKLVHYEGEFVLTYPYGYHSGYNIGYNCAESVNFATEAWLEYGRIAKKCDCESDSVWVDVAEIERKLRGEPTPEYIEETDEDDDEDDTEEAGHDLPSPPSSIKGKPKGPSRKRKRETGDKATEGKVKRVKLRLRVPKEEPCVLCPNDVAFDVLLPTDNGQKAHRLCALYTPETYIIEENGVERVCNVANIDKARLELKCNYCRSKRGACFQCAAKKCIRAFHATCAAAAGVQIDEGPVPTFDEDGTEYYCDGFDLRCRFHRAKRPKYTDVDSLENNKLIPDFAKSLEPKQVVQAQYIGGEIFAGIVVENRPEELSVIIDVLPTSFERVEVEWKYLLVLDPAQSLRPKPSPNAKPLPEHLNQASSTLNAKNQKDGPPEMDTPFCDANAEFRWAEFHTATAAEVKNPLQAKVGITMPHQLWHYLGKTSTEAKAQYTEDLRKQQHNPKSNFLDTVKPPPRSMQTYQSRAIGPAYSSGVNINALNGAMAAQRQSMQPHYGQKPYEYKPRSGPAYTAQHTPYPLYSYNSQPVGRNGPFSHSPLPPYPYPPNSYQDARKPSAGSAHSPPSQTPPHPQNYVPPYHQTTAHSPYSSIYGDPRTGQPVHYPNYHRPSFSTPYQHPMRPAAASPPAAGSAVSATSMSPTAHSSSPAVRSDSISSTSSKSPDLEYLQFLQRFPYLLNSYLRRPKVYESPYPGTSGFSEAYNPRRITAEKQAQRQAPAHAQAQWGYPGANGYGGSQQPYGYQQPYAPGHPHSHPPGHPPAQNTRPGLMFQSAQDFRADVNRTQASQMSNVPKFEMLIQQLSQANETAARRFAARTQAHQAQQQQEPQPPPSQPQVQYHHPPPTTLAAAAAAAAAVAAASHHHQAGQQERQVASPPPIATPLGGYTGPSNTRGYRPGYGYDSGAFGPDTQTKVPSPFNKAVTPHNHHDAPAPAPAPTTPPAIAPPATPARQQSKTTTTATTTTATATTTATGEEGGGSGDAAESAIRSPQRPAVSPLSDAGDADVAAIVRMADSTMMMSPLPPPATNAAATAASAAAAAAVSLPMEAAAVAAPPPPPPAAASSGGGDNGSGSGKETWRYT</sequence>
<dbReference type="EMBL" id="MNUE01000094">
    <property type="protein sequence ID" value="OJD29079.1"/>
    <property type="molecule type" value="Genomic_DNA"/>
</dbReference>
<feature type="compositionally biased region" description="Pro residues" evidence="7">
    <location>
        <begin position="240"/>
        <end position="249"/>
    </location>
</feature>
<feature type="compositionally biased region" description="Basic residues" evidence="7">
    <location>
        <begin position="205"/>
        <end position="214"/>
    </location>
</feature>
<dbReference type="SMART" id="SM00545">
    <property type="entry name" value="JmjN"/>
    <property type="match status" value="1"/>
</dbReference>
<dbReference type="InterPro" id="IPR003349">
    <property type="entry name" value="JmjN"/>
</dbReference>
<gene>
    <name evidence="11" type="ORF">BKCO1_940005</name>
</gene>
<dbReference type="Gene3D" id="2.60.120.650">
    <property type="entry name" value="Cupin"/>
    <property type="match status" value="2"/>
</dbReference>
<feature type="domain" description="JmjN" evidence="8">
    <location>
        <begin position="72"/>
        <end position="113"/>
    </location>
</feature>
<feature type="compositionally biased region" description="Low complexity" evidence="7">
    <location>
        <begin position="1190"/>
        <end position="1204"/>
    </location>
</feature>
<feature type="compositionally biased region" description="Polar residues" evidence="7">
    <location>
        <begin position="1035"/>
        <end position="1044"/>
    </location>
</feature>
<dbReference type="PROSITE" id="PS51805">
    <property type="entry name" value="EPHD"/>
    <property type="match status" value="1"/>
</dbReference>
<dbReference type="Proteomes" id="UP000183809">
    <property type="component" value="Unassembled WGS sequence"/>
</dbReference>
<feature type="compositionally biased region" description="Basic and acidic residues" evidence="7">
    <location>
        <begin position="573"/>
        <end position="582"/>
    </location>
</feature>
<keyword evidence="5" id="KW-0862">Zinc</keyword>
<feature type="compositionally biased region" description="Basic residues" evidence="7">
    <location>
        <begin position="561"/>
        <end position="572"/>
    </location>
</feature>
<dbReference type="SUPFAM" id="SSF51197">
    <property type="entry name" value="Clavaminate synthase-like"/>
    <property type="match status" value="1"/>
</dbReference>
<evidence type="ECO:0000256" key="2">
    <source>
        <dbReference type="ARBA" id="ARBA00012900"/>
    </source>
</evidence>
<dbReference type="GO" id="GO:0008270">
    <property type="term" value="F:zinc ion binding"/>
    <property type="evidence" value="ECO:0007669"/>
    <property type="project" value="UniProtKB-KW"/>
</dbReference>
<dbReference type="Pfam" id="PF02375">
    <property type="entry name" value="JmjN"/>
    <property type="match status" value="1"/>
</dbReference>
<feature type="region of interest" description="Disordered" evidence="7">
    <location>
        <begin position="1502"/>
        <end position="1534"/>
    </location>
</feature>
<accession>A0A1J9RKM8</accession>
<dbReference type="FunFam" id="2.60.120.650:FF:000024">
    <property type="entry name" value="Putative jumonji family transcription factor"/>
    <property type="match status" value="1"/>
</dbReference>
<dbReference type="STRING" id="236234.A0A1J9RKM8"/>
<keyword evidence="4" id="KW-0863">Zinc-finger</keyword>
<evidence type="ECO:0000256" key="7">
    <source>
        <dbReference type="SAM" id="MobiDB-lite"/>
    </source>
</evidence>
<evidence type="ECO:0000256" key="4">
    <source>
        <dbReference type="ARBA" id="ARBA00022771"/>
    </source>
</evidence>
<reference evidence="11 12" key="1">
    <citation type="submission" date="2016-10" db="EMBL/GenBank/DDBJ databases">
        <title>Proteomics and genomics reveal pathogen-plant mechanisms compatible with a hemibiotrophic lifestyle of Diplodia corticola.</title>
        <authorList>
            <person name="Fernandes I."/>
            <person name="De Jonge R."/>
            <person name="Van De Peer Y."/>
            <person name="Devreese B."/>
            <person name="Alves A."/>
            <person name="Esteves A.C."/>
        </authorList>
    </citation>
    <scope>NUCLEOTIDE SEQUENCE [LARGE SCALE GENOMIC DNA]</scope>
    <source>
        <strain evidence="11 12">CBS 112549</strain>
    </source>
</reference>
<dbReference type="GO" id="GO:0005634">
    <property type="term" value="C:nucleus"/>
    <property type="evidence" value="ECO:0007669"/>
    <property type="project" value="TreeGrafter"/>
</dbReference>
<dbReference type="PROSITE" id="PS51184">
    <property type="entry name" value="JMJC"/>
    <property type="match status" value="1"/>
</dbReference>
<evidence type="ECO:0000256" key="1">
    <source>
        <dbReference type="ARBA" id="ARBA00009711"/>
    </source>
</evidence>
<dbReference type="PROSITE" id="PS51183">
    <property type="entry name" value="JMJN"/>
    <property type="match status" value="1"/>
</dbReference>
<feature type="region of interest" description="Disordered" evidence="7">
    <location>
        <begin position="131"/>
        <end position="298"/>
    </location>
</feature>
<feature type="compositionally biased region" description="Low complexity" evidence="7">
    <location>
        <begin position="1264"/>
        <end position="1280"/>
    </location>
</feature>
<dbReference type="InterPro" id="IPR055500">
    <property type="entry name" value="DUF7072"/>
</dbReference>
<feature type="compositionally biased region" description="Polar residues" evidence="7">
    <location>
        <begin position="1091"/>
        <end position="1103"/>
    </location>
</feature>
<dbReference type="GO" id="GO:0140684">
    <property type="term" value="F:histone H3K9me2/H3K9me3 demethylase activity"/>
    <property type="evidence" value="ECO:0007669"/>
    <property type="project" value="UniProtKB-EC"/>
</dbReference>
<feature type="compositionally biased region" description="Low complexity" evidence="7">
    <location>
        <begin position="1409"/>
        <end position="1426"/>
    </location>
</feature>
<feature type="region of interest" description="Disordered" evidence="7">
    <location>
        <begin position="1"/>
        <end position="71"/>
    </location>
</feature>
<dbReference type="InterPro" id="IPR003347">
    <property type="entry name" value="JmjC_dom"/>
</dbReference>
<evidence type="ECO:0000259" key="8">
    <source>
        <dbReference type="PROSITE" id="PS51183"/>
    </source>
</evidence>
<dbReference type="Pfam" id="PF23258">
    <property type="entry name" value="DUF7072"/>
    <property type="match status" value="1"/>
</dbReference>
<keyword evidence="3" id="KW-0479">Metal-binding</keyword>
<dbReference type="SMART" id="SM00558">
    <property type="entry name" value="JmjC"/>
    <property type="match status" value="1"/>
</dbReference>
<dbReference type="PANTHER" id="PTHR10694:SF7">
    <property type="entry name" value="[HISTONE H3]-TRIMETHYL-L-LYSINE(9) DEMETHYLASE"/>
    <property type="match status" value="1"/>
</dbReference>
<comment type="catalytic activity">
    <reaction evidence="6">
        <text>N(6),N(6),N(6)-trimethyl-L-lysyl(9)-[histone H3] + 2 2-oxoglutarate + 2 O2 = N(6)-methyl-L-lysyl(9)-[histone H3] + 2 formaldehyde + 2 succinate + 2 CO2</text>
        <dbReference type="Rhea" id="RHEA:60200"/>
        <dbReference type="Rhea" id="RHEA-COMP:15538"/>
        <dbReference type="Rhea" id="RHEA-COMP:15542"/>
        <dbReference type="ChEBI" id="CHEBI:15379"/>
        <dbReference type="ChEBI" id="CHEBI:16526"/>
        <dbReference type="ChEBI" id="CHEBI:16810"/>
        <dbReference type="ChEBI" id="CHEBI:16842"/>
        <dbReference type="ChEBI" id="CHEBI:30031"/>
        <dbReference type="ChEBI" id="CHEBI:61929"/>
        <dbReference type="ChEBI" id="CHEBI:61961"/>
        <dbReference type="EC" id="1.14.11.66"/>
    </reaction>
</comment>
<dbReference type="Gene3D" id="3.30.40.10">
    <property type="entry name" value="Zinc/RING finger domain, C3HC4 (zinc finger)"/>
    <property type="match status" value="1"/>
</dbReference>
<keyword evidence="12" id="KW-1185">Reference proteome</keyword>
<dbReference type="GO" id="GO:0000785">
    <property type="term" value="C:chromatin"/>
    <property type="evidence" value="ECO:0007669"/>
    <property type="project" value="TreeGrafter"/>
</dbReference>
<feature type="compositionally biased region" description="Basic residues" evidence="7">
    <location>
        <begin position="271"/>
        <end position="286"/>
    </location>
</feature>
<feature type="compositionally biased region" description="Acidic residues" evidence="7">
    <location>
        <begin position="532"/>
        <end position="546"/>
    </location>
</feature>
<feature type="domain" description="PHD-type" evidence="10">
    <location>
        <begin position="595"/>
        <end position="718"/>
    </location>
</feature>
<dbReference type="GO" id="GO:0010468">
    <property type="term" value="P:regulation of gene expression"/>
    <property type="evidence" value="ECO:0007669"/>
    <property type="project" value="TreeGrafter"/>
</dbReference>
<dbReference type="GO" id="GO:0051864">
    <property type="term" value="F:histone H3K36 demethylase activity"/>
    <property type="evidence" value="ECO:0007669"/>
    <property type="project" value="TreeGrafter"/>
</dbReference>
<feature type="region of interest" description="Disordered" evidence="7">
    <location>
        <begin position="895"/>
        <end position="917"/>
    </location>
</feature>
<feature type="compositionally biased region" description="Basic and acidic residues" evidence="7">
    <location>
        <begin position="34"/>
        <end position="43"/>
    </location>
</feature>
<evidence type="ECO:0000259" key="9">
    <source>
        <dbReference type="PROSITE" id="PS51184"/>
    </source>
</evidence>
<dbReference type="InterPro" id="IPR013083">
    <property type="entry name" value="Znf_RING/FYVE/PHD"/>
</dbReference>
<feature type="compositionally biased region" description="Low complexity" evidence="7">
    <location>
        <begin position="1301"/>
        <end position="1313"/>
    </location>
</feature>
<evidence type="ECO:0000313" key="11">
    <source>
        <dbReference type="EMBL" id="OJD29079.1"/>
    </source>
</evidence>
<protein>
    <recommendedName>
        <fullName evidence="2">[histone H3]-trimethyl-L-lysine(9) demethylase</fullName>
        <ecNumber evidence="2">1.14.11.66</ecNumber>
    </recommendedName>
</protein>
<comment type="caution">
    <text evidence="11">The sequence shown here is derived from an EMBL/GenBank/DDBJ whole genome shotgun (WGS) entry which is preliminary data.</text>
</comment>
<evidence type="ECO:0000256" key="6">
    <source>
        <dbReference type="ARBA" id="ARBA00049349"/>
    </source>
</evidence>
<dbReference type="GeneID" id="31020251"/>
<proteinExistence type="inferred from homology"/>
<evidence type="ECO:0000313" key="12">
    <source>
        <dbReference type="Proteomes" id="UP000183809"/>
    </source>
</evidence>
<feature type="compositionally biased region" description="Low complexity" evidence="7">
    <location>
        <begin position="1"/>
        <end position="18"/>
    </location>
</feature>